<organism evidence="1 2">
    <name type="scientific">Dreissena polymorpha</name>
    <name type="common">Zebra mussel</name>
    <name type="synonym">Mytilus polymorpha</name>
    <dbReference type="NCBI Taxonomy" id="45954"/>
    <lineage>
        <taxon>Eukaryota</taxon>
        <taxon>Metazoa</taxon>
        <taxon>Spiralia</taxon>
        <taxon>Lophotrochozoa</taxon>
        <taxon>Mollusca</taxon>
        <taxon>Bivalvia</taxon>
        <taxon>Autobranchia</taxon>
        <taxon>Heteroconchia</taxon>
        <taxon>Euheterodonta</taxon>
        <taxon>Imparidentia</taxon>
        <taxon>Neoheterodontei</taxon>
        <taxon>Myida</taxon>
        <taxon>Dreissenoidea</taxon>
        <taxon>Dreissenidae</taxon>
        <taxon>Dreissena</taxon>
    </lineage>
</organism>
<dbReference type="Proteomes" id="UP000828390">
    <property type="component" value="Unassembled WGS sequence"/>
</dbReference>
<gene>
    <name evidence="1" type="ORF">DPMN_170271</name>
</gene>
<keyword evidence="2" id="KW-1185">Reference proteome</keyword>
<evidence type="ECO:0000313" key="1">
    <source>
        <dbReference type="EMBL" id="KAH3769024.1"/>
    </source>
</evidence>
<evidence type="ECO:0000313" key="2">
    <source>
        <dbReference type="Proteomes" id="UP000828390"/>
    </source>
</evidence>
<name>A0A9D4ID11_DREPO</name>
<reference evidence="1" key="1">
    <citation type="journal article" date="2019" name="bioRxiv">
        <title>The Genome of the Zebra Mussel, Dreissena polymorpha: A Resource for Invasive Species Research.</title>
        <authorList>
            <person name="McCartney M.A."/>
            <person name="Auch B."/>
            <person name="Kono T."/>
            <person name="Mallez S."/>
            <person name="Zhang Y."/>
            <person name="Obille A."/>
            <person name="Becker A."/>
            <person name="Abrahante J.E."/>
            <person name="Garbe J."/>
            <person name="Badalamenti J.P."/>
            <person name="Herman A."/>
            <person name="Mangelson H."/>
            <person name="Liachko I."/>
            <person name="Sullivan S."/>
            <person name="Sone E.D."/>
            <person name="Koren S."/>
            <person name="Silverstein K.A.T."/>
            <person name="Beckman K.B."/>
            <person name="Gohl D.M."/>
        </authorList>
    </citation>
    <scope>NUCLEOTIDE SEQUENCE</scope>
    <source>
        <strain evidence="1">Duluth1</strain>
        <tissue evidence="1">Whole animal</tissue>
    </source>
</reference>
<protein>
    <submittedName>
        <fullName evidence="1">Uncharacterized protein</fullName>
    </submittedName>
</protein>
<reference evidence="1" key="2">
    <citation type="submission" date="2020-11" db="EMBL/GenBank/DDBJ databases">
        <authorList>
            <person name="McCartney M.A."/>
            <person name="Auch B."/>
            <person name="Kono T."/>
            <person name="Mallez S."/>
            <person name="Becker A."/>
            <person name="Gohl D.M."/>
            <person name="Silverstein K.A.T."/>
            <person name="Koren S."/>
            <person name="Bechman K.B."/>
            <person name="Herman A."/>
            <person name="Abrahante J.E."/>
            <person name="Garbe J."/>
        </authorList>
    </citation>
    <scope>NUCLEOTIDE SEQUENCE</scope>
    <source>
        <strain evidence="1">Duluth1</strain>
        <tissue evidence="1">Whole animal</tissue>
    </source>
</reference>
<sequence length="75" mass="8660">MYKVVHNLVAVPTSILPVPSARHEMKFIPYHCKINAYQHSFFPRVIVPWNRLPYQVLQLDTEDSFKAALQPAVVV</sequence>
<accession>A0A9D4ID11</accession>
<dbReference type="AlphaFoldDB" id="A0A9D4ID11"/>
<comment type="caution">
    <text evidence="1">The sequence shown here is derived from an EMBL/GenBank/DDBJ whole genome shotgun (WGS) entry which is preliminary data.</text>
</comment>
<proteinExistence type="predicted"/>
<dbReference type="EMBL" id="JAIWYP010000009">
    <property type="protein sequence ID" value="KAH3769024.1"/>
    <property type="molecule type" value="Genomic_DNA"/>
</dbReference>